<keyword evidence="2" id="KW-1185">Reference proteome</keyword>
<gene>
    <name evidence="1" type="ORF">NM688_g5788</name>
</gene>
<accession>A0ACC1SPX2</accession>
<name>A0ACC1SPX2_9APHY</name>
<dbReference type="Proteomes" id="UP001148662">
    <property type="component" value="Unassembled WGS sequence"/>
</dbReference>
<organism evidence="1 2">
    <name type="scientific">Phlebia brevispora</name>
    <dbReference type="NCBI Taxonomy" id="194682"/>
    <lineage>
        <taxon>Eukaryota</taxon>
        <taxon>Fungi</taxon>
        <taxon>Dikarya</taxon>
        <taxon>Basidiomycota</taxon>
        <taxon>Agaricomycotina</taxon>
        <taxon>Agaricomycetes</taxon>
        <taxon>Polyporales</taxon>
        <taxon>Meruliaceae</taxon>
        <taxon>Phlebia</taxon>
    </lineage>
</organism>
<comment type="caution">
    <text evidence="1">The sequence shown here is derived from an EMBL/GenBank/DDBJ whole genome shotgun (WGS) entry which is preliminary data.</text>
</comment>
<proteinExistence type="predicted"/>
<evidence type="ECO:0000313" key="2">
    <source>
        <dbReference type="Proteomes" id="UP001148662"/>
    </source>
</evidence>
<reference evidence="1" key="1">
    <citation type="submission" date="2022-07" db="EMBL/GenBank/DDBJ databases">
        <title>Genome Sequence of Phlebia brevispora.</title>
        <authorList>
            <person name="Buettner E."/>
        </authorList>
    </citation>
    <scope>NUCLEOTIDE SEQUENCE</scope>
    <source>
        <strain evidence="1">MPL23</strain>
    </source>
</reference>
<sequence length="530" mass="58148">MRAFVWQLGKLGFVWQFITLAGLHSNGYISDLFAKQFATEGMKAYVELIQRREREIGCDVLTHQKWSGADYVDNLMKTVTGGVSSTAAMGKGVTEAQFAQSLSKKGSSSSSVNRLFAVVRNLHCLFNAPRIPPTPSEAIAMDAEERIQAASRFLLQSPPGEINDVLNDVRNIISDDDTLQAGILPALRDYNLAQFITAEVPGHQHQCIVSEAARVPKVAKAPKVVSPKVPDEVPVAAEPSPEGESAGDVEGEGAAEVEGEKPVVEEGAGETDDVVVEAEAEAEAEAEVEVQEDIPVPAEEPAAPAPIPVVEETESSENDVDRFWDPRTRTSFRFDHLTLEASDPEPVEPWEESEPFRVALETSALTYLSAHFHDGVISVFSTQDNLERFTVQLVANKYNPSNFWSGRWRSEYIVDLTNRKLEGRILVNVHYYEQGNVQLATTHTVSMELPPTITSANATGSASKILALIEKEEARYQMSLNEAYQEMSDKTFKGLRRALPLTRAKLDWDRVLGYKLGAELSANKGGFGAA</sequence>
<dbReference type="EMBL" id="JANHOG010001103">
    <property type="protein sequence ID" value="KAJ3544047.1"/>
    <property type="molecule type" value="Genomic_DNA"/>
</dbReference>
<protein>
    <submittedName>
        <fullName evidence="1">Uncharacterized protein</fullName>
    </submittedName>
</protein>
<evidence type="ECO:0000313" key="1">
    <source>
        <dbReference type="EMBL" id="KAJ3544047.1"/>
    </source>
</evidence>